<reference evidence="2" key="1">
    <citation type="journal article" date="2023" name="G3 (Bethesda)">
        <title>A reference genome for the long-term kleptoplast-retaining sea slug Elysia crispata morphotype clarki.</title>
        <authorList>
            <person name="Eastman K.E."/>
            <person name="Pendleton A.L."/>
            <person name="Shaikh M.A."/>
            <person name="Suttiyut T."/>
            <person name="Ogas R."/>
            <person name="Tomko P."/>
            <person name="Gavelis G."/>
            <person name="Widhalm J.R."/>
            <person name="Wisecaver J.H."/>
        </authorList>
    </citation>
    <scope>NUCLEOTIDE SEQUENCE</scope>
    <source>
        <strain evidence="2">ECLA1</strain>
    </source>
</reference>
<sequence length="95" mass="10749">MDGRIVDGWIKVNNASHLRDARPQSQSTLGTGRALRERDEQTTAIGGTPTQWLIHLYSQWINSDTMADHPYSQWISSDTMADPSLLKMDQLRHNG</sequence>
<gene>
    <name evidence="2" type="ORF">RRG08_009944</name>
</gene>
<comment type="caution">
    <text evidence="2">The sequence shown here is derived from an EMBL/GenBank/DDBJ whole genome shotgun (WGS) entry which is preliminary data.</text>
</comment>
<evidence type="ECO:0000313" key="2">
    <source>
        <dbReference type="EMBL" id="KAK3792586.1"/>
    </source>
</evidence>
<dbReference type="EMBL" id="JAWDGP010001363">
    <property type="protein sequence ID" value="KAK3792586.1"/>
    <property type="molecule type" value="Genomic_DNA"/>
</dbReference>
<evidence type="ECO:0000313" key="3">
    <source>
        <dbReference type="Proteomes" id="UP001283361"/>
    </source>
</evidence>
<dbReference type="Proteomes" id="UP001283361">
    <property type="component" value="Unassembled WGS sequence"/>
</dbReference>
<organism evidence="2 3">
    <name type="scientific">Elysia crispata</name>
    <name type="common">lettuce slug</name>
    <dbReference type="NCBI Taxonomy" id="231223"/>
    <lineage>
        <taxon>Eukaryota</taxon>
        <taxon>Metazoa</taxon>
        <taxon>Spiralia</taxon>
        <taxon>Lophotrochozoa</taxon>
        <taxon>Mollusca</taxon>
        <taxon>Gastropoda</taxon>
        <taxon>Heterobranchia</taxon>
        <taxon>Euthyneura</taxon>
        <taxon>Panpulmonata</taxon>
        <taxon>Sacoglossa</taxon>
        <taxon>Placobranchoidea</taxon>
        <taxon>Plakobranchidae</taxon>
        <taxon>Elysia</taxon>
    </lineage>
</organism>
<protein>
    <submittedName>
        <fullName evidence="2">Uncharacterized protein</fullName>
    </submittedName>
</protein>
<accession>A0AAE1E376</accession>
<name>A0AAE1E376_9GAST</name>
<feature type="region of interest" description="Disordered" evidence="1">
    <location>
        <begin position="17"/>
        <end position="44"/>
    </location>
</feature>
<keyword evidence="3" id="KW-1185">Reference proteome</keyword>
<dbReference type="AlphaFoldDB" id="A0AAE1E376"/>
<evidence type="ECO:0000256" key="1">
    <source>
        <dbReference type="SAM" id="MobiDB-lite"/>
    </source>
</evidence>
<proteinExistence type="predicted"/>